<feature type="transmembrane region" description="Helical" evidence="6">
    <location>
        <begin position="188"/>
        <end position="213"/>
    </location>
</feature>
<evidence type="ECO:0000256" key="5">
    <source>
        <dbReference type="ARBA" id="ARBA00023136"/>
    </source>
</evidence>
<comment type="similarity">
    <text evidence="2">Belongs to the TMEM255 family.</text>
</comment>
<evidence type="ECO:0000256" key="6">
    <source>
        <dbReference type="SAM" id="Phobius"/>
    </source>
</evidence>
<evidence type="ECO:0000313" key="8">
    <source>
        <dbReference type="Proteomes" id="UP000694700"/>
    </source>
</evidence>
<protein>
    <recommendedName>
        <fullName evidence="9">Transmembrane protein 255B</fullName>
    </recommendedName>
</protein>
<evidence type="ECO:0008006" key="9">
    <source>
        <dbReference type="Google" id="ProtNLM"/>
    </source>
</evidence>
<name>A0A8C1UG72_CYPCA</name>
<keyword evidence="5 6" id="KW-0472">Membrane</keyword>
<sequence>MQQPQNAPQTNAENRRRTALWCSVSLCGLSVLVLVVGLLSATQTDNVAVSGYYPGIILSFGAFLGIVGLNLVENRRPMLVASIIFISLGVVSCFLCAIIDGIIAAEFIDRRPLMEGRCEFYSSTSYSYDNYYAEVHCNSYGSQCKLKVKSNTCYCCDLFRCDSVDCHVQYYEFTGVRSCWDVVNLYRLLWACVTLNVLGVFLGIITAAILGAFKDLVSLDSSDKNQDTNETTAFSFLINVQKCQQFCVFLSIWGAVCTLMRKKMNLNDFSKWLQYNKE</sequence>
<feature type="transmembrane region" description="Helical" evidence="6">
    <location>
        <begin position="20"/>
        <end position="40"/>
    </location>
</feature>
<evidence type="ECO:0000256" key="3">
    <source>
        <dbReference type="ARBA" id="ARBA00022692"/>
    </source>
</evidence>
<evidence type="ECO:0000256" key="1">
    <source>
        <dbReference type="ARBA" id="ARBA00004141"/>
    </source>
</evidence>
<organism evidence="7 8">
    <name type="scientific">Cyprinus carpio</name>
    <name type="common">Common carp</name>
    <dbReference type="NCBI Taxonomy" id="7962"/>
    <lineage>
        <taxon>Eukaryota</taxon>
        <taxon>Metazoa</taxon>
        <taxon>Chordata</taxon>
        <taxon>Craniata</taxon>
        <taxon>Vertebrata</taxon>
        <taxon>Euteleostomi</taxon>
        <taxon>Actinopterygii</taxon>
        <taxon>Neopterygii</taxon>
        <taxon>Teleostei</taxon>
        <taxon>Ostariophysi</taxon>
        <taxon>Cypriniformes</taxon>
        <taxon>Cyprinidae</taxon>
        <taxon>Cyprininae</taxon>
        <taxon>Cyprinus</taxon>
    </lineage>
</organism>
<proteinExistence type="inferred from homology"/>
<reference evidence="7" key="1">
    <citation type="submission" date="2025-08" db="UniProtKB">
        <authorList>
            <consortium name="Ensembl"/>
        </authorList>
    </citation>
    <scope>IDENTIFICATION</scope>
</reference>
<accession>A0A8C1UG72</accession>
<comment type="subcellular location">
    <subcellularLocation>
        <location evidence="1">Membrane</location>
        <topology evidence="1">Multi-pass membrane protein</topology>
    </subcellularLocation>
</comment>
<feature type="transmembrane region" description="Helical" evidence="6">
    <location>
        <begin position="52"/>
        <end position="72"/>
    </location>
</feature>
<dbReference type="Ensembl" id="ENSCCRT00015037974.1">
    <property type="protein sequence ID" value="ENSCCRP00015036715.1"/>
    <property type="gene ID" value="ENSCCRG00015015294.1"/>
</dbReference>
<dbReference type="AlphaFoldDB" id="A0A8C1UG72"/>
<evidence type="ECO:0000256" key="4">
    <source>
        <dbReference type="ARBA" id="ARBA00022989"/>
    </source>
</evidence>
<keyword evidence="3 6" id="KW-0812">Transmembrane</keyword>
<evidence type="ECO:0000313" key="7">
    <source>
        <dbReference type="Ensembl" id="ENSCCRP00015036715.1"/>
    </source>
</evidence>
<dbReference type="GO" id="GO:0016020">
    <property type="term" value="C:membrane"/>
    <property type="evidence" value="ECO:0007669"/>
    <property type="project" value="UniProtKB-SubCell"/>
</dbReference>
<dbReference type="PANTHER" id="PTHR33721">
    <property type="entry name" value="TRANSMEMBRANE PROTEIN 255B-LIKE"/>
    <property type="match status" value="1"/>
</dbReference>
<dbReference type="Pfam" id="PF14967">
    <property type="entry name" value="FAM70"/>
    <property type="match status" value="1"/>
</dbReference>
<dbReference type="Proteomes" id="UP000694700">
    <property type="component" value="Unplaced"/>
</dbReference>
<keyword evidence="4 6" id="KW-1133">Transmembrane helix</keyword>
<dbReference type="InterPro" id="IPR028014">
    <property type="entry name" value="TMEM255"/>
</dbReference>
<dbReference type="PANTHER" id="PTHR33721:SF3">
    <property type="entry name" value="TRANSMEMBRANE PROTEIN 255B"/>
    <property type="match status" value="1"/>
</dbReference>
<evidence type="ECO:0000256" key="2">
    <source>
        <dbReference type="ARBA" id="ARBA00007903"/>
    </source>
</evidence>
<feature type="transmembrane region" description="Helical" evidence="6">
    <location>
        <begin position="79"/>
        <end position="105"/>
    </location>
</feature>